<name>A0A7S7RQK5_9BACT</name>
<evidence type="ECO:0000313" key="1">
    <source>
        <dbReference type="EMBL" id="QOY55527.1"/>
    </source>
</evidence>
<proteinExistence type="predicted"/>
<dbReference type="Proteomes" id="UP000593836">
    <property type="component" value="Chromosome"/>
</dbReference>
<evidence type="ECO:0000313" key="2">
    <source>
        <dbReference type="Proteomes" id="UP000593836"/>
    </source>
</evidence>
<dbReference type="Gene3D" id="3.40.30.10">
    <property type="entry name" value="Glutaredoxin"/>
    <property type="match status" value="1"/>
</dbReference>
<keyword evidence="2" id="KW-1185">Reference proteome</keyword>
<dbReference type="RefSeq" id="WP_194367566.1">
    <property type="nucleotide sequence ID" value="NZ_CP054493.1"/>
</dbReference>
<dbReference type="SUPFAM" id="SSF52833">
    <property type="entry name" value="Thioredoxin-like"/>
    <property type="match status" value="1"/>
</dbReference>
<dbReference type="Pfam" id="PF13899">
    <property type="entry name" value="Thioredoxin_7"/>
    <property type="match status" value="1"/>
</dbReference>
<gene>
    <name evidence="1" type="ORF">HUE87_04640</name>
</gene>
<dbReference type="KEGG" id="smas:HUE87_04640"/>
<dbReference type="EMBL" id="CP054493">
    <property type="protein sequence ID" value="QOY55527.1"/>
    <property type="molecule type" value="Genomic_DNA"/>
</dbReference>
<reference evidence="1 2" key="1">
    <citation type="submission" date="2020-05" db="EMBL/GenBank/DDBJ databases">
        <title>Sulfurimonas marisnigri, sp. nov., and Sulfurimonas baltica, sp. nov., manganese oxide reducing chemolithoautotrophs of the class Epsilonproteobacteria isolated from the pelagic redoxclines of the Black and Baltic Seas and emended description of the genus Sulfurimonas.</title>
        <authorList>
            <person name="Henkel J.V."/>
            <person name="Laudan C."/>
            <person name="Werner J."/>
            <person name="Neu T."/>
            <person name="Plewe S."/>
            <person name="Sproer C."/>
            <person name="Bunk B."/>
            <person name="Schulz-Vogt H.N."/>
        </authorList>
    </citation>
    <scope>NUCLEOTIDE SEQUENCE [LARGE SCALE GENOMIC DNA]</scope>
    <source>
        <strain evidence="1 2">SoZ1</strain>
    </source>
</reference>
<dbReference type="AlphaFoldDB" id="A0A7S7RQK5"/>
<accession>A0A7S7RQK5</accession>
<sequence length="144" mass="16700">MKIFITTLLFITSLLGARIDEFAKEVGYLRDYNSALKIAKKENKMIMLVVVADYCPWCKKFERKTLQSLSISTKIKKDFIPAIVDKYREKEHYPKKYNSSAIPGVFFIDPNTENSIYKSISYVNKKDFSLSIDEALNSYKEVSK</sequence>
<protein>
    <submittedName>
        <fullName evidence="1">Thioredoxin family protein</fullName>
    </submittedName>
</protein>
<dbReference type="InterPro" id="IPR036249">
    <property type="entry name" value="Thioredoxin-like_sf"/>
</dbReference>
<organism evidence="1 2">
    <name type="scientific">Candidatus Sulfurimonas marisnigri</name>
    <dbReference type="NCBI Taxonomy" id="2740405"/>
    <lineage>
        <taxon>Bacteria</taxon>
        <taxon>Pseudomonadati</taxon>
        <taxon>Campylobacterota</taxon>
        <taxon>Epsilonproteobacteria</taxon>
        <taxon>Campylobacterales</taxon>
        <taxon>Sulfurimonadaceae</taxon>
        <taxon>Sulfurimonas</taxon>
    </lineage>
</organism>